<protein>
    <recommendedName>
        <fullName evidence="3">histidine kinase</fullName>
        <ecNumber evidence="3">2.7.13.3</ecNumber>
    </recommendedName>
</protein>
<evidence type="ECO:0000259" key="15">
    <source>
        <dbReference type="PROSITE" id="PS50109"/>
    </source>
</evidence>
<accession>A0ABT9B9D3</accession>
<dbReference type="CDD" id="cd16922">
    <property type="entry name" value="HATPase_EvgS-ArcB-TorS-like"/>
    <property type="match status" value="1"/>
</dbReference>
<dbReference type="InterPro" id="IPR011006">
    <property type="entry name" value="CheY-like_superfamily"/>
</dbReference>
<evidence type="ECO:0000256" key="5">
    <source>
        <dbReference type="ARBA" id="ARBA00022553"/>
    </source>
</evidence>
<evidence type="ECO:0000256" key="9">
    <source>
        <dbReference type="ARBA" id="ARBA00022989"/>
    </source>
</evidence>
<dbReference type="SUPFAM" id="SSF55785">
    <property type="entry name" value="PYP-like sensor domain (PAS domain)"/>
    <property type="match status" value="3"/>
</dbReference>
<organism evidence="19 20">
    <name type="scientific">Hymenobacter aranciens</name>
    <dbReference type="NCBI Taxonomy" id="3063996"/>
    <lineage>
        <taxon>Bacteria</taxon>
        <taxon>Pseudomonadati</taxon>
        <taxon>Bacteroidota</taxon>
        <taxon>Cytophagia</taxon>
        <taxon>Cytophagales</taxon>
        <taxon>Hymenobacteraceae</taxon>
        <taxon>Hymenobacter</taxon>
    </lineage>
</organism>
<feature type="compositionally biased region" description="Pro residues" evidence="14">
    <location>
        <begin position="790"/>
        <end position="803"/>
    </location>
</feature>
<feature type="domain" description="PAC" evidence="17">
    <location>
        <begin position="345"/>
        <end position="396"/>
    </location>
</feature>
<evidence type="ECO:0000256" key="8">
    <source>
        <dbReference type="ARBA" id="ARBA00022840"/>
    </source>
</evidence>
<keyword evidence="5 13" id="KW-0597">Phosphoprotein</keyword>
<dbReference type="InterPro" id="IPR036890">
    <property type="entry name" value="HATPase_C_sf"/>
</dbReference>
<feature type="modified residue" description="Phosphohistidine" evidence="12">
    <location>
        <position position="860"/>
    </location>
</feature>
<dbReference type="PROSITE" id="PS50110">
    <property type="entry name" value="RESPONSE_REGULATORY"/>
    <property type="match status" value="1"/>
</dbReference>
<dbReference type="InterPro" id="IPR001789">
    <property type="entry name" value="Sig_transdc_resp-reg_receiver"/>
</dbReference>
<keyword evidence="9" id="KW-1133">Transmembrane helix</keyword>
<dbReference type="Pfam" id="PF08448">
    <property type="entry name" value="PAS_4"/>
    <property type="match status" value="2"/>
</dbReference>
<proteinExistence type="predicted"/>
<dbReference type="InterPro" id="IPR004358">
    <property type="entry name" value="Sig_transdc_His_kin-like_C"/>
</dbReference>
<evidence type="ECO:0000256" key="12">
    <source>
        <dbReference type="PROSITE-ProRule" id="PRU00110"/>
    </source>
</evidence>
<keyword evidence="7" id="KW-0547">Nucleotide-binding</keyword>
<dbReference type="PROSITE" id="PS50894">
    <property type="entry name" value="HPT"/>
    <property type="match status" value="1"/>
</dbReference>
<dbReference type="SUPFAM" id="SSF55874">
    <property type="entry name" value="ATPase domain of HSP90 chaperone/DNA topoisomerase II/histidine kinase"/>
    <property type="match status" value="1"/>
</dbReference>
<dbReference type="Proteomes" id="UP001176429">
    <property type="component" value="Unassembled WGS sequence"/>
</dbReference>
<dbReference type="SMART" id="SM00387">
    <property type="entry name" value="HATPase_c"/>
    <property type="match status" value="1"/>
</dbReference>
<evidence type="ECO:0000256" key="14">
    <source>
        <dbReference type="SAM" id="MobiDB-lite"/>
    </source>
</evidence>
<dbReference type="SMART" id="SM00448">
    <property type="entry name" value="REC"/>
    <property type="match status" value="1"/>
</dbReference>
<sequence>MVNDLPDDPAQLQALVLEERARRQQAEAELLKLRKLNPNPVLRLGGDGQLLFSNPAAESLAQELRQTGPSRVRPQLVQATVQALRTGEMGQRELTANHLHYLLFTVPVVEEGYTMLYLTDITDRRHAEREVREQQEFYETILGHLPAVVTVLDADQRYQYINPYAEPDPQQRQQRIGSTFAEHCAQQGLPAVLASRRWRLFERAVRTRDMVSWEEKWPTPEGGELYWLCFYQPVFGPEGVLRMVICYGLDITKRRQAEERTRLSEEAMKSQQDFTQQVLDLNPSIIMVRDEQMRVTYANQALRDWQRMVAEQSGSETYSRDVLSAEEVEHSAQLDARAIASGQTITSEDRITMPDGESRWYQVVRCPLTQPDGSRQVLIVSTDVTDLKLALRAAQAAATARENFLANMSHEIRTPMNGVLGMTSLLAKTGLNEQQRSYAEVIQYSGKHLLNVVNDVLDMAKITSGKLELEQAAFNLCDSMGKAVQPLVVQAQEKGIRVLGTLLRDSCPHPWVVGDPFRLNQILINLVSNAIKFTPAGGTVSIGGYFVSETLTTLTTEFRVTDTGIGIAPDKLDTIFQEFTQAYADTTRQFGGTGLGLSISRALVQQMGGTLTVQSVQGSGSSFSFITTLPKATSEQVKASTTPEALPDASPVRGLRVLLVEDNAINREVAHLLLAGHGVEVDEAESGLEALEMFEQQRYDVILMDIQMPGMNGLEATAHIRQHPDPRRALTPVLALTANAFRSDADKYRAAGMNDTLSKPFEETELLAKISHLASGTEQFLEQRAAAPAAPAPAPEPAEAPEPAAPALYDLGLLRQTAHGSTVFMNKVLASFHNNMPASIAEMRDAQATADLPALSALAHKLRPSLRLLGAAVSPWLEEVENKDAAEADRLAAAAPLIERLQELVQQLPSALE</sequence>
<keyword evidence="11" id="KW-0472">Membrane</keyword>
<dbReference type="SMART" id="SM00091">
    <property type="entry name" value="PAS"/>
    <property type="match status" value="3"/>
</dbReference>
<keyword evidence="8" id="KW-0067">ATP-binding</keyword>
<comment type="catalytic activity">
    <reaction evidence="1">
        <text>ATP + protein L-histidine = ADP + protein N-phospho-L-histidine.</text>
        <dbReference type="EC" id="2.7.13.3"/>
    </reaction>
</comment>
<dbReference type="SUPFAM" id="SSF52172">
    <property type="entry name" value="CheY-like"/>
    <property type="match status" value="1"/>
</dbReference>
<dbReference type="InterPro" id="IPR000700">
    <property type="entry name" value="PAS-assoc_C"/>
</dbReference>
<dbReference type="CDD" id="cd17546">
    <property type="entry name" value="REC_hyHK_CKI1_RcsC-like"/>
    <property type="match status" value="1"/>
</dbReference>
<dbReference type="Gene3D" id="3.40.50.2300">
    <property type="match status" value="1"/>
</dbReference>
<dbReference type="InterPro" id="IPR000014">
    <property type="entry name" value="PAS"/>
</dbReference>
<feature type="modified residue" description="4-aspartylphosphate" evidence="13">
    <location>
        <position position="705"/>
    </location>
</feature>
<dbReference type="Gene3D" id="3.30.565.10">
    <property type="entry name" value="Histidine kinase-like ATPase, C-terminal domain"/>
    <property type="match status" value="1"/>
</dbReference>
<feature type="domain" description="Histidine kinase" evidence="15">
    <location>
        <begin position="407"/>
        <end position="631"/>
    </location>
</feature>
<keyword evidence="20" id="KW-1185">Reference proteome</keyword>
<evidence type="ECO:0000256" key="13">
    <source>
        <dbReference type="PROSITE-ProRule" id="PRU00169"/>
    </source>
</evidence>
<evidence type="ECO:0000259" key="17">
    <source>
        <dbReference type="PROSITE" id="PS50113"/>
    </source>
</evidence>
<dbReference type="Gene3D" id="3.30.450.20">
    <property type="entry name" value="PAS domain"/>
    <property type="match status" value="3"/>
</dbReference>
<dbReference type="SUPFAM" id="SSF47226">
    <property type="entry name" value="Histidine-containing phosphotransfer domain, HPT domain"/>
    <property type="match status" value="1"/>
</dbReference>
<dbReference type="CDD" id="cd00082">
    <property type="entry name" value="HisKA"/>
    <property type="match status" value="1"/>
</dbReference>
<feature type="region of interest" description="Disordered" evidence="14">
    <location>
        <begin position="782"/>
        <end position="803"/>
    </location>
</feature>
<dbReference type="EC" id="2.7.13.3" evidence="3"/>
<keyword evidence="4" id="KW-1003">Cell membrane</keyword>
<evidence type="ECO:0000256" key="6">
    <source>
        <dbReference type="ARBA" id="ARBA00022692"/>
    </source>
</evidence>
<evidence type="ECO:0000313" key="20">
    <source>
        <dbReference type="Proteomes" id="UP001176429"/>
    </source>
</evidence>
<dbReference type="Pfam" id="PF00512">
    <property type="entry name" value="HisKA"/>
    <property type="match status" value="1"/>
</dbReference>
<feature type="domain" description="Response regulatory" evidence="16">
    <location>
        <begin position="656"/>
        <end position="774"/>
    </location>
</feature>
<dbReference type="CDD" id="cd00130">
    <property type="entry name" value="PAS"/>
    <property type="match status" value="1"/>
</dbReference>
<name>A0ABT9B9D3_9BACT</name>
<dbReference type="PROSITE" id="PS50113">
    <property type="entry name" value="PAC"/>
    <property type="match status" value="2"/>
</dbReference>
<dbReference type="Pfam" id="PF00072">
    <property type="entry name" value="Response_reg"/>
    <property type="match status" value="1"/>
</dbReference>
<dbReference type="SUPFAM" id="SSF47384">
    <property type="entry name" value="Homodimeric domain of signal transducing histidine kinase"/>
    <property type="match status" value="1"/>
</dbReference>
<keyword evidence="10" id="KW-0902">Two-component regulatory system</keyword>
<keyword evidence="6" id="KW-0812">Transmembrane</keyword>
<dbReference type="InterPro" id="IPR036097">
    <property type="entry name" value="HisK_dim/P_sf"/>
</dbReference>
<evidence type="ECO:0000313" key="19">
    <source>
        <dbReference type="EMBL" id="MDO7874879.1"/>
    </source>
</evidence>
<evidence type="ECO:0000256" key="4">
    <source>
        <dbReference type="ARBA" id="ARBA00022475"/>
    </source>
</evidence>
<evidence type="ECO:0000256" key="11">
    <source>
        <dbReference type="ARBA" id="ARBA00023136"/>
    </source>
</evidence>
<dbReference type="RefSeq" id="WP_305006195.1">
    <property type="nucleotide sequence ID" value="NZ_JAUQSY010000005.1"/>
</dbReference>
<dbReference type="InterPro" id="IPR008207">
    <property type="entry name" value="Sig_transdc_His_kin_Hpt_dom"/>
</dbReference>
<dbReference type="InterPro" id="IPR036641">
    <property type="entry name" value="HPT_dom_sf"/>
</dbReference>
<dbReference type="InterPro" id="IPR005467">
    <property type="entry name" value="His_kinase_dom"/>
</dbReference>
<evidence type="ECO:0000256" key="7">
    <source>
        <dbReference type="ARBA" id="ARBA00022741"/>
    </source>
</evidence>
<dbReference type="InterPro" id="IPR035965">
    <property type="entry name" value="PAS-like_dom_sf"/>
</dbReference>
<dbReference type="Gene3D" id="1.20.120.160">
    <property type="entry name" value="HPT domain"/>
    <property type="match status" value="1"/>
</dbReference>
<dbReference type="Pfam" id="PF02518">
    <property type="entry name" value="HATPase_c"/>
    <property type="match status" value="1"/>
</dbReference>
<dbReference type="EMBL" id="JAUQSY010000005">
    <property type="protein sequence ID" value="MDO7874879.1"/>
    <property type="molecule type" value="Genomic_DNA"/>
</dbReference>
<comment type="subcellular location">
    <subcellularLocation>
        <location evidence="2">Cell membrane</location>
        <topology evidence="2">Multi-pass membrane protein</topology>
    </subcellularLocation>
</comment>
<dbReference type="InterPro" id="IPR003661">
    <property type="entry name" value="HisK_dim/P_dom"/>
</dbReference>
<feature type="domain" description="PAC" evidence="17">
    <location>
        <begin position="211"/>
        <end position="263"/>
    </location>
</feature>
<evidence type="ECO:0000259" key="16">
    <source>
        <dbReference type="PROSITE" id="PS50110"/>
    </source>
</evidence>
<evidence type="ECO:0000256" key="1">
    <source>
        <dbReference type="ARBA" id="ARBA00000085"/>
    </source>
</evidence>
<dbReference type="PRINTS" id="PR00344">
    <property type="entry name" value="BCTRLSENSOR"/>
</dbReference>
<feature type="domain" description="HPt" evidence="18">
    <location>
        <begin position="821"/>
        <end position="913"/>
    </location>
</feature>
<dbReference type="InterPro" id="IPR003594">
    <property type="entry name" value="HATPase_dom"/>
</dbReference>
<evidence type="ECO:0000256" key="10">
    <source>
        <dbReference type="ARBA" id="ARBA00023012"/>
    </source>
</evidence>
<evidence type="ECO:0000256" key="2">
    <source>
        <dbReference type="ARBA" id="ARBA00004651"/>
    </source>
</evidence>
<dbReference type="PANTHER" id="PTHR45339:SF1">
    <property type="entry name" value="HYBRID SIGNAL TRANSDUCTION HISTIDINE KINASE J"/>
    <property type="match status" value="1"/>
</dbReference>
<dbReference type="PANTHER" id="PTHR45339">
    <property type="entry name" value="HYBRID SIGNAL TRANSDUCTION HISTIDINE KINASE J"/>
    <property type="match status" value="1"/>
</dbReference>
<dbReference type="PROSITE" id="PS50109">
    <property type="entry name" value="HIS_KIN"/>
    <property type="match status" value="1"/>
</dbReference>
<evidence type="ECO:0000259" key="18">
    <source>
        <dbReference type="PROSITE" id="PS50894"/>
    </source>
</evidence>
<reference evidence="19" key="1">
    <citation type="submission" date="2023-07" db="EMBL/GenBank/DDBJ databases">
        <authorList>
            <person name="Kim M.K."/>
        </authorList>
    </citation>
    <scope>NUCLEOTIDE SEQUENCE</scope>
    <source>
        <strain evidence="19">ASUV-10-1</strain>
    </source>
</reference>
<dbReference type="Gene3D" id="1.10.287.130">
    <property type="match status" value="1"/>
</dbReference>
<comment type="caution">
    <text evidence="19">The sequence shown here is derived from an EMBL/GenBank/DDBJ whole genome shotgun (WGS) entry which is preliminary data.</text>
</comment>
<gene>
    <name evidence="19" type="ORF">Q5H93_09065</name>
</gene>
<evidence type="ECO:0000256" key="3">
    <source>
        <dbReference type="ARBA" id="ARBA00012438"/>
    </source>
</evidence>
<dbReference type="SMART" id="SM00388">
    <property type="entry name" value="HisKA"/>
    <property type="match status" value="1"/>
</dbReference>
<dbReference type="InterPro" id="IPR013656">
    <property type="entry name" value="PAS_4"/>
</dbReference>